<keyword evidence="1" id="KW-0732">Signal</keyword>
<dbReference type="Proteomes" id="UP000824142">
    <property type="component" value="Unassembled WGS sequence"/>
</dbReference>
<reference evidence="2" key="2">
    <citation type="journal article" date="2021" name="PeerJ">
        <title>Extensive microbial diversity within the chicken gut microbiome revealed by metagenomics and culture.</title>
        <authorList>
            <person name="Gilroy R."/>
            <person name="Ravi A."/>
            <person name="Getino M."/>
            <person name="Pursley I."/>
            <person name="Horton D.L."/>
            <person name="Alikhan N.F."/>
            <person name="Baker D."/>
            <person name="Gharbi K."/>
            <person name="Hall N."/>
            <person name="Watson M."/>
            <person name="Adriaenssens E.M."/>
            <person name="Foster-Nyarko E."/>
            <person name="Jarju S."/>
            <person name="Secka A."/>
            <person name="Antonio M."/>
            <person name="Oren A."/>
            <person name="Chaudhuri R.R."/>
            <person name="La Ragione R."/>
            <person name="Hildebrand F."/>
            <person name="Pallen M.J."/>
        </authorList>
    </citation>
    <scope>NUCLEOTIDE SEQUENCE</scope>
    <source>
        <strain evidence="2">CHK136-897</strain>
    </source>
</reference>
<protein>
    <recommendedName>
        <fullName evidence="4">Transporter</fullName>
    </recommendedName>
</protein>
<evidence type="ECO:0008006" key="4">
    <source>
        <dbReference type="Google" id="ProtNLM"/>
    </source>
</evidence>
<evidence type="ECO:0000313" key="2">
    <source>
        <dbReference type="EMBL" id="HIU65507.1"/>
    </source>
</evidence>
<proteinExistence type="predicted"/>
<name>A0A9D1MS91_9PROT</name>
<evidence type="ECO:0000256" key="1">
    <source>
        <dbReference type="SAM" id="SignalP"/>
    </source>
</evidence>
<comment type="caution">
    <text evidence="2">The sequence shown here is derived from an EMBL/GenBank/DDBJ whole genome shotgun (WGS) entry which is preliminary data.</text>
</comment>
<sequence>MKKFLIVFGTLTLIPVCSFADSAVKGVNPADNVTKMELLPSLNVMDVDGKPSVTTLGLKYDKELYKAFGINFELPLSHFSGYGISDAGIGDLRVRGRAQYRFGRNVIIGATEFVLPTATSDTLGTRQYTFDPTLAYVYAFSANFFTALVGKQFISLYNLDKEKYQDTNQTQVRLLMGYLSNNGWWAALDPQVWINNEDGRVEYLVEGEVGTMLNRTTGVWTRIGKRIAGDWHRNDWSVLLGIRFIPGQKD</sequence>
<gene>
    <name evidence="2" type="ORF">IAC63_02605</name>
</gene>
<feature type="chain" id="PRO_5039678180" description="Transporter" evidence="1">
    <location>
        <begin position="21"/>
        <end position="250"/>
    </location>
</feature>
<evidence type="ECO:0000313" key="3">
    <source>
        <dbReference type="Proteomes" id="UP000824142"/>
    </source>
</evidence>
<organism evidence="2 3">
    <name type="scientific">Candidatus Enterousia avicola</name>
    <dbReference type="NCBI Taxonomy" id="2840787"/>
    <lineage>
        <taxon>Bacteria</taxon>
        <taxon>Pseudomonadati</taxon>
        <taxon>Pseudomonadota</taxon>
        <taxon>Alphaproteobacteria</taxon>
        <taxon>Candidatus Enterousia</taxon>
    </lineage>
</organism>
<dbReference type="AlphaFoldDB" id="A0A9D1MS91"/>
<dbReference type="EMBL" id="DVNO01000021">
    <property type="protein sequence ID" value="HIU65507.1"/>
    <property type="molecule type" value="Genomic_DNA"/>
</dbReference>
<feature type="signal peptide" evidence="1">
    <location>
        <begin position="1"/>
        <end position="20"/>
    </location>
</feature>
<reference evidence="2" key="1">
    <citation type="submission" date="2020-10" db="EMBL/GenBank/DDBJ databases">
        <authorList>
            <person name="Gilroy R."/>
        </authorList>
    </citation>
    <scope>NUCLEOTIDE SEQUENCE</scope>
    <source>
        <strain evidence="2">CHK136-897</strain>
    </source>
</reference>
<accession>A0A9D1MS91</accession>